<evidence type="ECO:0000256" key="1">
    <source>
        <dbReference type="SAM" id="SignalP"/>
    </source>
</evidence>
<feature type="chain" id="PRO_5036165195" description="Secreted protein" evidence="1">
    <location>
        <begin position="18"/>
        <end position="59"/>
    </location>
</feature>
<dbReference type="Proteomes" id="UP000435112">
    <property type="component" value="Unassembled WGS sequence"/>
</dbReference>
<dbReference type="Proteomes" id="UP000429607">
    <property type="component" value="Unassembled WGS sequence"/>
</dbReference>
<comment type="caution">
    <text evidence="2">The sequence shown here is derived from an EMBL/GenBank/DDBJ whole genome shotgun (WGS) entry which is preliminary data.</text>
</comment>
<dbReference type="AlphaFoldDB" id="A0A6A3MRC7"/>
<organism evidence="2 5">
    <name type="scientific">Phytophthora rubi</name>
    <dbReference type="NCBI Taxonomy" id="129364"/>
    <lineage>
        <taxon>Eukaryota</taxon>
        <taxon>Sar</taxon>
        <taxon>Stramenopiles</taxon>
        <taxon>Oomycota</taxon>
        <taxon>Peronosporomycetes</taxon>
        <taxon>Peronosporales</taxon>
        <taxon>Peronosporaceae</taxon>
        <taxon>Phytophthora</taxon>
    </lineage>
</organism>
<protein>
    <recommendedName>
        <fullName evidence="6">Secreted protein</fullName>
    </recommendedName>
</protein>
<feature type="signal peptide" evidence="1">
    <location>
        <begin position="1"/>
        <end position="17"/>
    </location>
</feature>
<evidence type="ECO:0000313" key="5">
    <source>
        <dbReference type="Proteomes" id="UP000435112"/>
    </source>
</evidence>
<evidence type="ECO:0000313" key="3">
    <source>
        <dbReference type="EMBL" id="KAE9038119.1"/>
    </source>
</evidence>
<gene>
    <name evidence="3" type="ORF">PR001_g8098</name>
    <name evidence="2" type="ORF">PR002_g8435</name>
</gene>
<proteinExistence type="predicted"/>
<accession>A0A6A3MRC7</accession>
<name>A0A6A3MRC7_9STRA</name>
<evidence type="ECO:0000313" key="2">
    <source>
        <dbReference type="EMBL" id="KAE9033898.1"/>
    </source>
</evidence>
<dbReference type="EMBL" id="QXFU01000424">
    <property type="protein sequence ID" value="KAE9033898.1"/>
    <property type="molecule type" value="Genomic_DNA"/>
</dbReference>
<sequence>MEFCHALTLLLVQQHAAVLPCSFPPQCNDLARNHCGRRCHSHRLDKGRFLFDQIAHQSC</sequence>
<evidence type="ECO:0000313" key="4">
    <source>
        <dbReference type="Proteomes" id="UP000429607"/>
    </source>
</evidence>
<reference evidence="4 5" key="1">
    <citation type="submission" date="2018-09" db="EMBL/GenBank/DDBJ databases">
        <title>Genomic investigation of the strawberry pathogen Phytophthora fragariae indicates pathogenicity is determined by transcriptional variation in three key races.</title>
        <authorList>
            <person name="Adams T.M."/>
            <person name="Armitage A.D."/>
            <person name="Sobczyk M.K."/>
            <person name="Bates H.J."/>
            <person name="Dunwell J.M."/>
            <person name="Nellist C.F."/>
            <person name="Harrison R.J."/>
        </authorList>
    </citation>
    <scope>NUCLEOTIDE SEQUENCE [LARGE SCALE GENOMIC DNA]</scope>
    <source>
        <strain evidence="3 4">SCRP249</strain>
        <strain evidence="2 5">SCRP324</strain>
    </source>
</reference>
<dbReference type="EMBL" id="QXFV01000419">
    <property type="protein sequence ID" value="KAE9038119.1"/>
    <property type="molecule type" value="Genomic_DNA"/>
</dbReference>
<evidence type="ECO:0008006" key="6">
    <source>
        <dbReference type="Google" id="ProtNLM"/>
    </source>
</evidence>
<keyword evidence="1" id="KW-0732">Signal</keyword>